<feature type="domain" description="Ig-like" evidence="1">
    <location>
        <begin position="1"/>
        <end position="65"/>
    </location>
</feature>
<dbReference type="FunFam" id="2.60.40.10:FF:001313">
    <property type="entry name" value="Hemicentin 1"/>
    <property type="match status" value="1"/>
</dbReference>
<dbReference type="FunFam" id="2.60.40.10:FF:000973">
    <property type="entry name" value="Hemicentin 1"/>
    <property type="match status" value="1"/>
</dbReference>
<dbReference type="Gene3D" id="2.60.40.10">
    <property type="entry name" value="Immunoglobulins"/>
    <property type="match status" value="6"/>
</dbReference>
<dbReference type="GO" id="GO:0043025">
    <property type="term" value="C:neuronal cell body"/>
    <property type="evidence" value="ECO:0007669"/>
    <property type="project" value="TreeGrafter"/>
</dbReference>
<dbReference type="PRINTS" id="PR01832">
    <property type="entry name" value="VEGFRECEPTOR"/>
</dbReference>
<feature type="domain" description="Ig-like" evidence="1">
    <location>
        <begin position="253"/>
        <end position="367"/>
    </location>
</feature>
<accession>A0A7J7ELS5</accession>
<dbReference type="InterPro" id="IPR003599">
    <property type="entry name" value="Ig_sub"/>
</dbReference>
<reference evidence="2 3" key="1">
    <citation type="journal article" date="2020" name="Mol. Biol. Evol.">
        <title>Interspecific Gene Flow and the Evolution of Specialization in Black and White Rhinoceros.</title>
        <authorList>
            <person name="Moodley Y."/>
            <person name="Westbury M.V."/>
            <person name="Russo I.M."/>
            <person name="Gopalakrishnan S."/>
            <person name="Rakotoarivelo A."/>
            <person name="Olsen R.A."/>
            <person name="Prost S."/>
            <person name="Tunstall T."/>
            <person name="Ryder O.A."/>
            <person name="Dalen L."/>
            <person name="Bruford M.W."/>
        </authorList>
    </citation>
    <scope>NUCLEOTIDE SEQUENCE [LARGE SCALE GENOMIC DNA]</scope>
    <source>
        <strain evidence="2">SBR-YM</strain>
        <tissue evidence="2">Skin</tissue>
    </source>
</reference>
<dbReference type="GO" id="GO:0008046">
    <property type="term" value="F:axon guidance receptor activity"/>
    <property type="evidence" value="ECO:0007669"/>
    <property type="project" value="TreeGrafter"/>
</dbReference>
<protein>
    <recommendedName>
        <fullName evidence="1">Ig-like domain-containing protein</fullName>
    </recommendedName>
</protein>
<dbReference type="PROSITE" id="PS50835">
    <property type="entry name" value="IG_LIKE"/>
    <property type="match status" value="6"/>
</dbReference>
<evidence type="ECO:0000313" key="3">
    <source>
        <dbReference type="Proteomes" id="UP000551758"/>
    </source>
</evidence>
<dbReference type="Pfam" id="PF13927">
    <property type="entry name" value="Ig_3"/>
    <property type="match status" value="3"/>
</dbReference>
<dbReference type="AlphaFoldDB" id="A0A7J7ELS5"/>
<dbReference type="SMART" id="SM00409">
    <property type="entry name" value="IG"/>
    <property type="match status" value="5"/>
</dbReference>
<dbReference type="InterPro" id="IPR050958">
    <property type="entry name" value="Cell_Adh-Cytoskel_Orgn"/>
</dbReference>
<evidence type="ECO:0000313" key="2">
    <source>
        <dbReference type="EMBL" id="KAF5916709.1"/>
    </source>
</evidence>
<dbReference type="CDD" id="cd00096">
    <property type="entry name" value="Ig"/>
    <property type="match status" value="1"/>
</dbReference>
<evidence type="ECO:0000259" key="1">
    <source>
        <dbReference type="PROSITE" id="PS50835"/>
    </source>
</evidence>
<feature type="non-terminal residue" evidence="2">
    <location>
        <position position="1"/>
    </location>
</feature>
<feature type="domain" description="Ig-like" evidence="1">
    <location>
        <begin position="466"/>
        <end position="518"/>
    </location>
</feature>
<dbReference type="FunFam" id="2.60.40.10:FF:000130">
    <property type="entry name" value="Hemicentin 1"/>
    <property type="match status" value="1"/>
</dbReference>
<dbReference type="GO" id="GO:0030424">
    <property type="term" value="C:axon"/>
    <property type="evidence" value="ECO:0007669"/>
    <property type="project" value="TreeGrafter"/>
</dbReference>
<dbReference type="InterPro" id="IPR003598">
    <property type="entry name" value="Ig_sub2"/>
</dbReference>
<dbReference type="GO" id="GO:0007156">
    <property type="term" value="P:homophilic cell adhesion via plasma membrane adhesion molecules"/>
    <property type="evidence" value="ECO:0007669"/>
    <property type="project" value="TreeGrafter"/>
</dbReference>
<dbReference type="SMART" id="SM00408">
    <property type="entry name" value="IGc2"/>
    <property type="match status" value="5"/>
</dbReference>
<organism evidence="2 3">
    <name type="scientific">Diceros bicornis minor</name>
    <name type="common">South-central black rhinoceros</name>
    <dbReference type="NCBI Taxonomy" id="77932"/>
    <lineage>
        <taxon>Eukaryota</taxon>
        <taxon>Metazoa</taxon>
        <taxon>Chordata</taxon>
        <taxon>Craniata</taxon>
        <taxon>Vertebrata</taxon>
        <taxon>Euteleostomi</taxon>
        <taxon>Mammalia</taxon>
        <taxon>Eutheria</taxon>
        <taxon>Laurasiatheria</taxon>
        <taxon>Perissodactyla</taxon>
        <taxon>Rhinocerotidae</taxon>
        <taxon>Diceros</taxon>
    </lineage>
</organism>
<dbReference type="Pfam" id="PF07679">
    <property type="entry name" value="I-set"/>
    <property type="match status" value="3"/>
</dbReference>
<dbReference type="FunFam" id="2.60.40.10:FF:000726">
    <property type="entry name" value="Hemicentin 1"/>
    <property type="match status" value="1"/>
</dbReference>
<proteinExistence type="predicted"/>
<feature type="non-terminal residue" evidence="2">
    <location>
        <position position="518"/>
    </location>
</feature>
<dbReference type="PANTHER" id="PTHR45080:SF34">
    <property type="entry name" value="MYOSIN LIGHT CHAIN KINASE, SMOOTH MUSCLE-LIKE"/>
    <property type="match status" value="1"/>
</dbReference>
<dbReference type="EMBL" id="JACDTQ010002688">
    <property type="protein sequence ID" value="KAF5916709.1"/>
    <property type="molecule type" value="Genomic_DNA"/>
</dbReference>
<comment type="caution">
    <text evidence="2">The sequence shown here is derived from an EMBL/GenBank/DDBJ whole genome shotgun (WGS) entry which is preliminary data.</text>
</comment>
<feature type="domain" description="Ig-like" evidence="1">
    <location>
        <begin position="70"/>
        <end position="155"/>
    </location>
</feature>
<dbReference type="PANTHER" id="PTHR45080">
    <property type="entry name" value="CONTACTIN 5"/>
    <property type="match status" value="1"/>
</dbReference>
<dbReference type="Proteomes" id="UP000551758">
    <property type="component" value="Unassembled WGS sequence"/>
</dbReference>
<name>A0A7J7ELS5_DICBM</name>
<dbReference type="InterPro" id="IPR013783">
    <property type="entry name" value="Ig-like_fold"/>
</dbReference>
<gene>
    <name evidence="2" type="ORF">HPG69_005504</name>
</gene>
<dbReference type="SUPFAM" id="SSF48726">
    <property type="entry name" value="Immunoglobulin"/>
    <property type="match status" value="6"/>
</dbReference>
<feature type="domain" description="Ig-like" evidence="1">
    <location>
        <begin position="372"/>
        <end position="461"/>
    </location>
</feature>
<feature type="domain" description="Ig-like" evidence="1">
    <location>
        <begin position="162"/>
        <end position="248"/>
    </location>
</feature>
<dbReference type="InterPro" id="IPR013098">
    <property type="entry name" value="Ig_I-set"/>
</dbReference>
<sequence length="518" mass="55973">WASPLPLAAITWYKDNRLLSGSASVTFLNRGQIIDIESAQITDAGVYKCVAINSAGATELFYSLQVHVPPSISGSDNMVAVVVNNLVRLECEARGIPAPSLTWLKDGSPVSSFANGIQVLSGGRILALTSAQISDTGRYTCVAVNAAGEKQRDIDLRVYVAPNIMGEEQNISVLISQAVELLCQSDAIPPPTLSWLKDGRPLLKKPGLSISENGSMLKIEDAQVQDTGRYTCEATNVAGKTEKNYNVNIWVPPNIYGSDELAQLTVIERNLISLLCESSGIPPPNLIWKKKVLSCMLRLNSAIEQIFNLFVDKYLGSPVLADSAGRVRTLSGGRQLQISIAERSDAGLYTCVASNVAGTAKKDYKLQVYVRPTISNGGSHPTEIIVTRGKSISLECEVQGIPQPTVTWMKDGRPLTKGRGMEIMDEGRILQLKNIHVSDTGRYVCVAVNVAGMTDRKYDLSVHTPPSIIGNHETPENISVVEKNSMSLTCEASGIPLPSITWLKDGWPISLGSSVRIL</sequence>
<dbReference type="InterPro" id="IPR007110">
    <property type="entry name" value="Ig-like_dom"/>
</dbReference>
<dbReference type="InterPro" id="IPR036179">
    <property type="entry name" value="Ig-like_dom_sf"/>
</dbReference>
<dbReference type="GO" id="GO:0005886">
    <property type="term" value="C:plasma membrane"/>
    <property type="evidence" value="ECO:0007669"/>
    <property type="project" value="TreeGrafter"/>
</dbReference>
<keyword evidence="3" id="KW-1185">Reference proteome</keyword>
<dbReference type="GO" id="GO:0050808">
    <property type="term" value="P:synapse organization"/>
    <property type="evidence" value="ECO:0007669"/>
    <property type="project" value="TreeGrafter"/>
</dbReference>